<reference evidence="1 2" key="1">
    <citation type="submission" date="2018-07" db="EMBL/GenBank/DDBJ databases">
        <title>Genome sequencing of oomycete isolates from Chile give support for New Zealand origin for Phytophthora kernoviae and make available the first Nothophytophthora sp. genome.</title>
        <authorList>
            <person name="Studholme D.J."/>
            <person name="Sanfuentes E."/>
            <person name="Panda P."/>
            <person name="Hill R."/>
            <person name="Sambles C."/>
            <person name="Grant M."/>
            <person name="Williams N.M."/>
            <person name="Mcdougal R.L."/>
        </authorList>
    </citation>
    <scope>NUCLEOTIDE SEQUENCE [LARGE SCALE GENOMIC DNA]</scope>
    <source>
        <strain evidence="1">Chile6</strain>
    </source>
</reference>
<sequence length="96" mass="11207">EGRFLGLGGLKTKWDLRSMRKSAAKDIKMQEKATQKEVKRIENLVTRGYTPERLATKLGFTKLDDVTKDKNYGFYTKFVARYDQLKELRKMARATE</sequence>
<evidence type="ECO:0000313" key="2">
    <source>
        <dbReference type="Proteomes" id="UP000277300"/>
    </source>
</evidence>
<gene>
    <name evidence="1" type="ORF">BBP00_00009776</name>
</gene>
<accession>A0A3F2RBM3</accession>
<dbReference type="AlphaFoldDB" id="A0A3F2RBM3"/>
<feature type="non-terminal residue" evidence="1">
    <location>
        <position position="1"/>
    </location>
</feature>
<comment type="caution">
    <text evidence="1">The sequence shown here is derived from an EMBL/GenBank/DDBJ whole genome shotgun (WGS) entry which is preliminary data.</text>
</comment>
<organism evidence="1 2">
    <name type="scientific">Phytophthora kernoviae</name>
    <dbReference type="NCBI Taxonomy" id="325452"/>
    <lineage>
        <taxon>Eukaryota</taxon>
        <taxon>Sar</taxon>
        <taxon>Stramenopiles</taxon>
        <taxon>Oomycota</taxon>
        <taxon>Peronosporomycetes</taxon>
        <taxon>Peronosporales</taxon>
        <taxon>Peronosporaceae</taxon>
        <taxon>Phytophthora</taxon>
    </lineage>
</organism>
<dbReference type="Proteomes" id="UP000277300">
    <property type="component" value="Unassembled WGS sequence"/>
</dbReference>
<evidence type="ECO:0000313" key="1">
    <source>
        <dbReference type="EMBL" id="RLN51884.1"/>
    </source>
</evidence>
<proteinExistence type="predicted"/>
<protein>
    <submittedName>
        <fullName evidence="1">Uncharacterized protein</fullName>
    </submittedName>
</protein>
<dbReference type="EMBL" id="MBDO02000851">
    <property type="protein sequence ID" value="RLN51884.1"/>
    <property type="molecule type" value="Genomic_DNA"/>
</dbReference>
<name>A0A3F2RBM3_9STRA</name>